<feature type="region of interest" description="Disordered" evidence="13">
    <location>
        <begin position="216"/>
        <end position="237"/>
    </location>
</feature>
<proteinExistence type="inferred from homology"/>
<dbReference type="PIRSF" id="PIRSF038084">
    <property type="entry name" value="HAT-B_cat"/>
    <property type="match status" value="1"/>
</dbReference>
<feature type="region of interest" description="Interaction with histone H4 N-terminus" evidence="11">
    <location>
        <begin position="42"/>
        <end position="44"/>
    </location>
</feature>
<dbReference type="Gene3D" id="1.10.10.390">
    <property type="match status" value="1"/>
</dbReference>
<name>A0AA39ZET5_9PEZI</name>
<feature type="binding site" evidence="11">
    <location>
        <position position="299"/>
    </location>
    <ligand>
        <name>acetyl-CoA</name>
        <dbReference type="ChEBI" id="CHEBI:57288"/>
    </ligand>
</feature>
<dbReference type="InterPro" id="IPR019467">
    <property type="entry name" value="Hat1_N"/>
</dbReference>
<accession>A0AA39ZET5</accession>
<dbReference type="InterPro" id="IPR013523">
    <property type="entry name" value="Hist_AcTrfase_HAT1_C"/>
</dbReference>
<evidence type="ECO:0000256" key="9">
    <source>
        <dbReference type="PIRNR" id="PIRNR038084"/>
    </source>
</evidence>
<evidence type="ECO:0000256" key="11">
    <source>
        <dbReference type="PIRSR" id="PIRSR038084-2"/>
    </source>
</evidence>
<evidence type="ECO:0000256" key="8">
    <source>
        <dbReference type="ARBA" id="ARBA00048017"/>
    </source>
</evidence>
<evidence type="ECO:0000256" key="5">
    <source>
        <dbReference type="ARBA" id="ARBA00022679"/>
    </source>
</evidence>
<evidence type="ECO:0000259" key="14">
    <source>
        <dbReference type="Pfam" id="PF10394"/>
    </source>
</evidence>
<feature type="region of interest" description="Disordered" evidence="13">
    <location>
        <begin position="465"/>
        <end position="503"/>
    </location>
</feature>
<dbReference type="GO" id="GO:0042393">
    <property type="term" value="F:histone binding"/>
    <property type="evidence" value="ECO:0007669"/>
    <property type="project" value="InterPro"/>
</dbReference>
<sequence length="521" mass="58877">MADDDAWTASANEAFVISLVAPGPNGKESKFHPRFTYPIFGEEEEIFGYQDLQINLRYNATDMRPNLQVKFSKQFPAIEDAEPLDIKEVLSEFLPPVAFQTLKEWKTQLAKPRDDWTPPGELLTSFTNKAGHFEVWKGTLSDPAVQQLVKRIQILVPLFIEGGTAINLDDKDAHHWTIFFLYQKNTSPTSPTSKPTYIFAGYSTVYRFFFLQLPPTPSPSEEATPSPSPSHPDPIINQDFQLGSSTFDITTLPCRSRISQFLIIPPFQHLSLGSRLYHAIYQTYLSHPPTKEITVEDPNEAFDDMRDLNDLRHLRTLPSFQALHINTSTPIPKSGPVPKNIIDEAAAEKVRRAAKMTRRQFYRVLEMQLMSRLGEAVRPGIVLDDENEKDKGGKGKGRVTSTAQEKKEYALWKLMLKKRLYVHNRDALGQLELGERVEKLGEVVKGVEFDYARLLVKVEDQELMEREEEQEKNGANGANGKGKKRKAMGEVGGDDNQDGESLASAARKKIKVVVDEGEEEE</sequence>
<feature type="binding site" evidence="11">
    <location>
        <begin position="268"/>
        <end position="274"/>
    </location>
    <ligand>
        <name>acetyl-CoA</name>
        <dbReference type="ChEBI" id="CHEBI:57288"/>
    </ligand>
</feature>
<dbReference type="Pfam" id="PF10394">
    <property type="entry name" value="Hat1_N"/>
    <property type="match status" value="1"/>
</dbReference>
<keyword evidence="16" id="KW-1185">Reference proteome</keyword>
<evidence type="ECO:0000313" key="16">
    <source>
        <dbReference type="Proteomes" id="UP001174997"/>
    </source>
</evidence>
<dbReference type="InterPro" id="IPR037113">
    <property type="entry name" value="Hat1_N_sf"/>
</dbReference>
<reference evidence="15" key="1">
    <citation type="submission" date="2023-06" db="EMBL/GenBank/DDBJ databases">
        <title>Genome-scale phylogeny and comparative genomics of the fungal order Sordariales.</title>
        <authorList>
            <consortium name="Lawrence Berkeley National Laboratory"/>
            <person name="Hensen N."/>
            <person name="Bonometti L."/>
            <person name="Westerberg I."/>
            <person name="Brannstrom I.O."/>
            <person name="Guillou S."/>
            <person name="Cros-Aarteil S."/>
            <person name="Calhoun S."/>
            <person name="Haridas S."/>
            <person name="Kuo A."/>
            <person name="Mondo S."/>
            <person name="Pangilinan J."/>
            <person name="Riley R."/>
            <person name="Labutti K."/>
            <person name="Andreopoulos B."/>
            <person name="Lipzen A."/>
            <person name="Chen C."/>
            <person name="Yanf M."/>
            <person name="Daum C."/>
            <person name="Ng V."/>
            <person name="Clum A."/>
            <person name="Steindorff A."/>
            <person name="Ohm R."/>
            <person name="Martin F."/>
            <person name="Silar P."/>
            <person name="Natvig D."/>
            <person name="Lalanne C."/>
            <person name="Gautier V."/>
            <person name="Ament-Velasquez S.L."/>
            <person name="Kruys A."/>
            <person name="Hutchinson M.I."/>
            <person name="Powell A.J."/>
            <person name="Barry K."/>
            <person name="Miller A.N."/>
            <person name="Grigoriev I.V."/>
            <person name="Debuchy R."/>
            <person name="Gladieux P."/>
            <person name="Thoren M.H."/>
            <person name="Johannesson H."/>
        </authorList>
    </citation>
    <scope>NUCLEOTIDE SEQUENCE</scope>
    <source>
        <strain evidence="15">CBS 307.81</strain>
    </source>
</reference>
<comment type="similarity">
    <text evidence="2 9">Belongs to the HAT1 family.</text>
</comment>
<dbReference type="PANTHER" id="PTHR12046">
    <property type="entry name" value="HISTONE ACETYLTRANSFERASE TYPE B CATALYTIC SUBUNIT"/>
    <property type="match status" value="1"/>
</dbReference>
<dbReference type="GO" id="GO:0005634">
    <property type="term" value="C:nucleus"/>
    <property type="evidence" value="ECO:0007669"/>
    <property type="project" value="UniProtKB-SubCell"/>
</dbReference>
<protein>
    <recommendedName>
        <fullName evidence="4 9">Histone acetyltransferase type B catalytic subunit</fullName>
        <ecNumber evidence="3 9">2.3.1.48</ecNumber>
    </recommendedName>
</protein>
<comment type="subunit">
    <text evidence="9">Component of the HAT-B complex composed of at least HAT1 and HAT2. The HAT-B complex binds to histone H4 tail.</text>
</comment>
<evidence type="ECO:0000313" key="15">
    <source>
        <dbReference type="EMBL" id="KAK0669676.1"/>
    </source>
</evidence>
<organism evidence="15 16">
    <name type="scientific">Cercophora samala</name>
    <dbReference type="NCBI Taxonomy" id="330535"/>
    <lineage>
        <taxon>Eukaryota</taxon>
        <taxon>Fungi</taxon>
        <taxon>Dikarya</taxon>
        <taxon>Ascomycota</taxon>
        <taxon>Pezizomycotina</taxon>
        <taxon>Sordariomycetes</taxon>
        <taxon>Sordariomycetidae</taxon>
        <taxon>Sordariales</taxon>
        <taxon>Lasiosphaeriaceae</taxon>
        <taxon>Cercophora</taxon>
    </lineage>
</organism>
<feature type="site" description="Interaction with histone H4 N-terminus" evidence="12">
    <location>
        <position position="176"/>
    </location>
</feature>
<dbReference type="Gene3D" id="3.90.360.10">
    <property type="entry name" value="Histone acetyl transferase 1 (HAT1), N-terminal domain"/>
    <property type="match status" value="1"/>
</dbReference>
<dbReference type="GO" id="GO:0000781">
    <property type="term" value="C:chromosome, telomeric region"/>
    <property type="evidence" value="ECO:0007669"/>
    <property type="project" value="GOC"/>
</dbReference>
<dbReference type="Pfam" id="PF21184">
    <property type="entry name" value="HAT1_C_fung"/>
    <property type="match status" value="1"/>
</dbReference>
<comment type="catalytic activity">
    <reaction evidence="8 9">
        <text>L-lysyl-[protein] + acetyl-CoA = N(6)-acetyl-L-lysyl-[protein] + CoA + H(+)</text>
        <dbReference type="Rhea" id="RHEA:45948"/>
        <dbReference type="Rhea" id="RHEA-COMP:9752"/>
        <dbReference type="Rhea" id="RHEA-COMP:10731"/>
        <dbReference type="ChEBI" id="CHEBI:15378"/>
        <dbReference type="ChEBI" id="CHEBI:29969"/>
        <dbReference type="ChEBI" id="CHEBI:57287"/>
        <dbReference type="ChEBI" id="CHEBI:57288"/>
        <dbReference type="ChEBI" id="CHEBI:61930"/>
        <dbReference type="EC" id="2.3.1.48"/>
    </reaction>
</comment>
<dbReference type="EC" id="2.3.1.48" evidence="3 9"/>
<dbReference type="GO" id="GO:0004402">
    <property type="term" value="F:histone acetyltransferase activity"/>
    <property type="evidence" value="ECO:0007669"/>
    <property type="project" value="UniProtKB-UniRule"/>
</dbReference>
<gene>
    <name evidence="15" type="ORF">QBC41DRAFT_364606</name>
</gene>
<dbReference type="Proteomes" id="UP001174997">
    <property type="component" value="Unassembled WGS sequence"/>
</dbReference>
<evidence type="ECO:0000256" key="10">
    <source>
        <dbReference type="PIRSR" id="PIRSR038084-1"/>
    </source>
</evidence>
<evidence type="ECO:0000256" key="12">
    <source>
        <dbReference type="PIRSR" id="PIRSR038084-3"/>
    </source>
</evidence>
<feature type="region of interest" description="Interaction with histone H4 N-terminus" evidence="11">
    <location>
        <begin position="206"/>
        <end position="208"/>
    </location>
</feature>
<evidence type="ECO:0000256" key="13">
    <source>
        <dbReference type="SAM" id="MobiDB-lite"/>
    </source>
</evidence>
<feature type="binding site" evidence="11">
    <location>
        <begin position="261"/>
        <end position="263"/>
    </location>
    <ligand>
        <name>acetyl-CoA</name>
        <dbReference type="ChEBI" id="CHEBI:57288"/>
    </ligand>
</feature>
<dbReference type="AlphaFoldDB" id="A0AA39ZET5"/>
<feature type="active site" description="Proton donor/acceptor" evidence="10">
    <location>
        <position position="296"/>
    </location>
</feature>
<evidence type="ECO:0000256" key="7">
    <source>
        <dbReference type="ARBA" id="ARBA00023315"/>
    </source>
</evidence>
<dbReference type="GO" id="GO:0005737">
    <property type="term" value="C:cytoplasm"/>
    <property type="evidence" value="ECO:0007669"/>
    <property type="project" value="UniProtKB-SubCell"/>
</dbReference>
<dbReference type="SUPFAM" id="SSF55729">
    <property type="entry name" value="Acyl-CoA N-acyltransferases (Nat)"/>
    <property type="match status" value="1"/>
</dbReference>
<keyword evidence="9" id="KW-0963">Cytoplasm</keyword>
<keyword evidence="6 9" id="KW-0539">Nucleus</keyword>
<evidence type="ECO:0000256" key="3">
    <source>
        <dbReference type="ARBA" id="ARBA00013184"/>
    </source>
</evidence>
<dbReference type="Gene3D" id="3.40.630.30">
    <property type="match status" value="1"/>
</dbReference>
<evidence type="ECO:0000256" key="6">
    <source>
        <dbReference type="ARBA" id="ARBA00023242"/>
    </source>
</evidence>
<dbReference type="GO" id="GO:0031509">
    <property type="term" value="P:subtelomeric heterochromatin formation"/>
    <property type="evidence" value="ECO:0007669"/>
    <property type="project" value="InterPro"/>
</dbReference>
<comment type="function">
    <text evidence="9">Catalytic component of the histone acetylase B (HAT-B) complex. Has intrinsic substrate specificity that modifies lysine in recognition sequence GXGKXG. Involved in DNA double-strand break repair.</text>
</comment>
<keyword evidence="5 9" id="KW-0808">Transferase</keyword>
<feature type="domain" description="Histone acetyl transferase HAT1 N-terminal" evidence="14">
    <location>
        <begin position="7"/>
        <end position="161"/>
    </location>
</feature>
<evidence type="ECO:0000256" key="1">
    <source>
        <dbReference type="ARBA" id="ARBA00004123"/>
    </source>
</evidence>
<evidence type="ECO:0000256" key="4">
    <source>
        <dbReference type="ARBA" id="ARBA00021268"/>
    </source>
</evidence>
<comment type="subcellular location">
    <subcellularLocation>
        <location evidence="9">Cytoplasm</location>
    </subcellularLocation>
    <subcellularLocation>
        <location evidence="1 9">Nucleus</location>
    </subcellularLocation>
</comment>
<dbReference type="InterPro" id="IPR016181">
    <property type="entry name" value="Acyl_CoA_acyltransferase"/>
</dbReference>
<keyword evidence="7 9" id="KW-0012">Acyltransferase</keyword>
<evidence type="ECO:0000256" key="2">
    <source>
        <dbReference type="ARBA" id="ARBA00010543"/>
    </source>
</evidence>
<dbReference type="InterPro" id="IPR017380">
    <property type="entry name" value="Hist_AcTrfase_B-typ_cat-su"/>
</dbReference>
<dbReference type="EMBL" id="JAULSY010000040">
    <property type="protein sequence ID" value="KAK0669676.1"/>
    <property type="molecule type" value="Genomic_DNA"/>
</dbReference>
<comment type="caution">
    <text evidence="15">The sequence shown here is derived from an EMBL/GenBank/DDBJ whole genome shotgun (WGS) entry which is preliminary data.</text>
</comment>